<keyword evidence="1" id="KW-1133">Transmembrane helix</keyword>
<comment type="caution">
    <text evidence="2">The sequence shown here is derived from an EMBL/GenBank/DDBJ whole genome shotgun (WGS) entry which is preliminary data.</text>
</comment>
<evidence type="ECO:0000313" key="3">
    <source>
        <dbReference type="Proteomes" id="UP000689195"/>
    </source>
</evidence>
<dbReference type="AlphaFoldDB" id="A0A8S1TNV0"/>
<gene>
    <name evidence="2" type="ORF">PPENT_87.1.T0270234</name>
</gene>
<evidence type="ECO:0008006" key="4">
    <source>
        <dbReference type="Google" id="ProtNLM"/>
    </source>
</evidence>
<dbReference type="Proteomes" id="UP000689195">
    <property type="component" value="Unassembled WGS sequence"/>
</dbReference>
<accession>A0A8S1TNV0</accession>
<name>A0A8S1TNV0_9CILI</name>
<evidence type="ECO:0000256" key="1">
    <source>
        <dbReference type="SAM" id="Phobius"/>
    </source>
</evidence>
<feature type="transmembrane region" description="Helical" evidence="1">
    <location>
        <begin position="148"/>
        <end position="167"/>
    </location>
</feature>
<evidence type="ECO:0000313" key="2">
    <source>
        <dbReference type="EMBL" id="CAD8155671.1"/>
    </source>
</evidence>
<keyword evidence="1" id="KW-0472">Membrane</keyword>
<keyword evidence="1" id="KW-0812">Transmembrane</keyword>
<protein>
    <recommendedName>
        <fullName evidence="4">Transmembrane protein</fullName>
    </recommendedName>
</protein>
<reference evidence="2" key="1">
    <citation type="submission" date="2021-01" db="EMBL/GenBank/DDBJ databases">
        <authorList>
            <consortium name="Genoscope - CEA"/>
            <person name="William W."/>
        </authorList>
    </citation>
    <scope>NUCLEOTIDE SEQUENCE</scope>
</reference>
<proteinExistence type="predicted"/>
<keyword evidence="3" id="KW-1185">Reference proteome</keyword>
<sequence length="215" mass="26004">MIQKNQKKNNNAKNIIIKQCQQIRDLLLFFYKCLQSAKKLIFLNRFYNRIYLQYQIISIFKQHSIVNKQFYRIVIEIAQSLNQTIQFEQHQYQSEPQGYQPFELVVSQNQDSNNFLSLEDTKRRQFILKEQIKSEVALRLRNIRYMQYFNALVNQILIIWDFCLQMIMEPLDVCYSNLATFQMIFLLIQLYQYGEEYILCLIVLISLPLRVLMIL</sequence>
<dbReference type="EMBL" id="CAJJDO010000027">
    <property type="protein sequence ID" value="CAD8155671.1"/>
    <property type="molecule type" value="Genomic_DNA"/>
</dbReference>
<organism evidence="2 3">
    <name type="scientific">Paramecium pentaurelia</name>
    <dbReference type="NCBI Taxonomy" id="43138"/>
    <lineage>
        <taxon>Eukaryota</taxon>
        <taxon>Sar</taxon>
        <taxon>Alveolata</taxon>
        <taxon>Ciliophora</taxon>
        <taxon>Intramacronucleata</taxon>
        <taxon>Oligohymenophorea</taxon>
        <taxon>Peniculida</taxon>
        <taxon>Parameciidae</taxon>
        <taxon>Paramecium</taxon>
    </lineage>
</organism>